<reference evidence="7" key="1">
    <citation type="submission" date="2016-07" db="EMBL/GenBank/DDBJ databases">
        <authorList>
            <person name="Florea S."/>
            <person name="Webb J.S."/>
            <person name="Jaromczyk J."/>
            <person name="Schardl C.L."/>
        </authorList>
    </citation>
    <scope>NUCLEOTIDE SEQUENCE [LARGE SCALE GENOMIC DNA]</scope>
    <source>
        <strain evidence="7">IPB1</strain>
    </source>
</reference>
<dbReference type="Pfam" id="PF00126">
    <property type="entry name" value="HTH_1"/>
    <property type="match status" value="1"/>
</dbReference>
<sequence>MLDVSDIHILSTISETGSINKAAEKLFMSQPTLSKRISRLEQVLKVELFHRNSTGMKPTDVTNYLISNGKQIQSKLDAMCRHVELLSNLEGGTLNIGVSPIIEQLFFPKVLMDFVEDSNNVEISFQVALPDKLQQGILDGDLDIAIGPFVRGELPQEWVITEVKNESLIFVVRAGHPILKSRGPVSIADLNKYPVIGPAMNKPIADFLTSHGMSLPLNITCDNYHISKSIVMMSEHYTGGPRELFSNELSNGDLVEVKIEAEIPWRAYCITRPETIYAPTVKKFIDILNQYTV</sequence>
<evidence type="ECO:0000259" key="5">
    <source>
        <dbReference type="PROSITE" id="PS50931"/>
    </source>
</evidence>
<dbReference type="Proteomes" id="UP000093366">
    <property type="component" value="Unassembled WGS sequence"/>
</dbReference>
<evidence type="ECO:0000256" key="3">
    <source>
        <dbReference type="ARBA" id="ARBA00023125"/>
    </source>
</evidence>
<feature type="domain" description="HTH lysR-type" evidence="5">
    <location>
        <begin position="2"/>
        <end position="59"/>
    </location>
</feature>
<dbReference type="Pfam" id="PF03466">
    <property type="entry name" value="LysR_substrate"/>
    <property type="match status" value="1"/>
</dbReference>
<dbReference type="GO" id="GO:0003700">
    <property type="term" value="F:DNA-binding transcription factor activity"/>
    <property type="evidence" value="ECO:0007669"/>
    <property type="project" value="InterPro"/>
</dbReference>
<dbReference type="SUPFAM" id="SSF53850">
    <property type="entry name" value="Periplasmic binding protein-like II"/>
    <property type="match status" value="1"/>
</dbReference>
<dbReference type="Gene3D" id="1.10.10.10">
    <property type="entry name" value="Winged helix-like DNA-binding domain superfamily/Winged helix DNA-binding domain"/>
    <property type="match status" value="1"/>
</dbReference>
<dbReference type="PROSITE" id="PS50931">
    <property type="entry name" value="HTH_LYSR"/>
    <property type="match status" value="1"/>
</dbReference>
<name>A0A1C0TXM0_9GAMM</name>
<evidence type="ECO:0000256" key="1">
    <source>
        <dbReference type="ARBA" id="ARBA00009437"/>
    </source>
</evidence>
<comment type="similarity">
    <text evidence="1">Belongs to the LysR transcriptional regulatory family.</text>
</comment>
<dbReference type="InterPro" id="IPR000847">
    <property type="entry name" value="LysR_HTH_N"/>
</dbReference>
<comment type="caution">
    <text evidence="6">The sequence shown here is derived from an EMBL/GenBank/DDBJ whole genome shotgun (WGS) entry which is preliminary data.</text>
</comment>
<evidence type="ECO:0000313" key="7">
    <source>
        <dbReference type="Proteomes" id="UP000093366"/>
    </source>
</evidence>
<dbReference type="OrthoDB" id="9786526at2"/>
<dbReference type="InterPro" id="IPR036388">
    <property type="entry name" value="WH-like_DNA-bd_sf"/>
</dbReference>
<dbReference type="GO" id="GO:0000976">
    <property type="term" value="F:transcription cis-regulatory region binding"/>
    <property type="evidence" value="ECO:0007669"/>
    <property type="project" value="TreeGrafter"/>
</dbReference>
<dbReference type="PANTHER" id="PTHR30126">
    <property type="entry name" value="HTH-TYPE TRANSCRIPTIONAL REGULATOR"/>
    <property type="match status" value="1"/>
</dbReference>
<keyword evidence="2" id="KW-0805">Transcription regulation</keyword>
<keyword evidence="3" id="KW-0238">DNA-binding</keyword>
<dbReference type="InterPro" id="IPR005119">
    <property type="entry name" value="LysR_subst-bd"/>
</dbReference>
<dbReference type="Gene3D" id="3.40.190.290">
    <property type="match status" value="1"/>
</dbReference>
<keyword evidence="4" id="KW-0804">Transcription</keyword>
<dbReference type="SUPFAM" id="SSF46785">
    <property type="entry name" value="Winged helix' DNA-binding domain"/>
    <property type="match status" value="1"/>
</dbReference>
<dbReference type="AlphaFoldDB" id="A0A1C0TXM0"/>
<dbReference type="InterPro" id="IPR036390">
    <property type="entry name" value="WH_DNA-bd_sf"/>
</dbReference>
<evidence type="ECO:0000313" key="6">
    <source>
        <dbReference type="EMBL" id="OCQ24068.1"/>
    </source>
</evidence>
<gene>
    <name evidence="6" type="ORF">A7985_07200</name>
</gene>
<evidence type="ECO:0000256" key="4">
    <source>
        <dbReference type="ARBA" id="ARBA00023163"/>
    </source>
</evidence>
<dbReference type="PRINTS" id="PR00039">
    <property type="entry name" value="HTHLYSR"/>
</dbReference>
<accession>A0A1C0TXM0</accession>
<dbReference type="EMBL" id="MAUJ01000001">
    <property type="protein sequence ID" value="OCQ24068.1"/>
    <property type="molecule type" value="Genomic_DNA"/>
</dbReference>
<evidence type="ECO:0000256" key="2">
    <source>
        <dbReference type="ARBA" id="ARBA00023015"/>
    </source>
</evidence>
<dbReference type="PANTHER" id="PTHR30126:SF98">
    <property type="entry name" value="HTH-TYPE TRANSCRIPTIONAL ACTIVATOR BAUR"/>
    <property type="match status" value="1"/>
</dbReference>
<organism evidence="6 7">
    <name type="scientific">Pseudoalteromonas luteoviolacea</name>
    <dbReference type="NCBI Taxonomy" id="43657"/>
    <lineage>
        <taxon>Bacteria</taxon>
        <taxon>Pseudomonadati</taxon>
        <taxon>Pseudomonadota</taxon>
        <taxon>Gammaproteobacteria</taxon>
        <taxon>Alteromonadales</taxon>
        <taxon>Pseudoalteromonadaceae</taxon>
        <taxon>Pseudoalteromonas</taxon>
    </lineage>
</organism>
<proteinExistence type="inferred from homology"/>
<dbReference type="CDD" id="cd05466">
    <property type="entry name" value="PBP2_LTTR_substrate"/>
    <property type="match status" value="1"/>
</dbReference>
<protein>
    <recommendedName>
        <fullName evidence="5">HTH lysR-type domain-containing protein</fullName>
    </recommendedName>
</protein>